<keyword evidence="4" id="KW-1185">Reference proteome</keyword>
<evidence type="ECO:0000313" key="4">
    <source>
        <dbReference type="Proteomes" id="UP001139682"/>
    </source>
</evidence>
<protein>
    <submittedName>
        <fullName evidence="3">Uncharacterized protein</fullName>
    </submittedName>
</protein>
<feature type="transmembrane region" description="Helical" evidence="2">
    <location>
        <begin position="227"/>
        <end position="249"/>
    </location>
</feature>
<keyword evidence="2" id="KW-0812">Transmembrane</keyword>
<feature type="transmembrane region" description="Helical" evidence="2">
    <location>
        <begin position="301"/>
        <end position="319"/>
    </location>
</feature>
<accession>A0A9X1W6N3</accession>
<dbReference type="Proteomes" id="UP001139682">
    <property type="component" value="Unassembled WGS sequence"/>
</dbReference>
<reference evidence="3" key="1">
    <citation type="submission" date="2022-03" db="EMBL/GenBank/DDBJ databases">
        <title>Pseudomonas marianensis sp. nov., a marine bacterium isolated from deep-sea sediments of the Mariana Trench.</title>
        <authorList>
            <person name="Wei Y."/>
        </authorList>
    </citation>
    <scope>NUCLEOTIDE SEQUENCE</scope>
    <source>
        <strain evidence="3">PS1</strain>
    </source>
</reference>
<keyword evidence="2" id="KW-1133">Transmembrane helix</keyword>
<keyword evidence="2" id="KW-0472">Membrane</keyword>
<comment type="caution">
    <text evidence="3">The sequence shown here is derived from an EMBL/GenBank/DDBJ whole genome shotgun (WGS) entry which is preliminary data.</text>
</comment>
<proteinExistence type="predicted"/>
<sequence length="378" mass="43731">MEWSFTLFPTIYDFWDYVKRNSEIPEKFYVLQEHLYSGQEPKSNKIKAIEYYLGWRSLLFTLKDHLGSEANHAALVFFISTEKGAKIYTIDPGKITLDELLEIPEGEVYQDDLEQLRNDISLIDGHQKERRDVLRTSLSEILEDSQKETSIPALIRQGRRLRKKYQENYDLYLHKFSVNKLLSEIEEKSTDYIGKINESISSSQTKAFAIPGAIIAIAALVRNTDSLALFLVCFGLLCIWLLTVIANNIHNEAYASLKDQIKRSLKRYEVMKDEDEVRVSAEQAKEKLLSLIDRSEKRLRFINRLALAVFLLGCFYAVATNKTARNSVMYLIDTTKTHLSPFSRIERFSWDVNDRLIRNGRLGSVENVSKKNANEARH</sequence>
<feature type="coiled-coil region" evidence="1">
    <location>
        <begin position="254"/>
        <end position="298"/>
    </location>
</feature>
<name>A0A9X1W6N3_9GAMM</name>
<evidence type="ECO:0000256" key="2">
    <source>
        <dbReference type="SAM" id="Phobius"/>
    </source>
</evidence>
<evidence type="ECO:0000313" key="3">
    <source>
        <dbReference type="EMBL" id="MCJ0975285.1"/>
    </source>
</evidence>
<dbReference type="EMBL" id="JALGRD010000010">
    <property type="protein sequence ID" value="MCJ0975285.1"/>
    <property type="molecule type" value="Genomic_DNA"/>
</dbReference>
<keyword evidence="1" id="KW-0175">Coiled coil</keyword>
<evidence type="ECO:0000256" key="1">
    <source>
        <dbReference type="SAM" id="Coils"/>
    </source>
</evidence>
<organism evidence="3 4">
    <name type="scientific">Stutzerimonas marianensis</name>
    <dbReference type="NCBI Taxonomy" id="2929513"/>
    <lineage>
        <taxon>Bacteria</taxon>
        <taxon>Pseudomonadati</taxon>
        <taxon>Pseudomonadota</taxon>
        <taxon>Gammaproteobacteria</taxon>
        <taxon>Pseudomonadales</taxon>
        <taxon>Pseudomonadaceae</taxon>
        <taxon>Stutzerimonas</taxon>
    </lineage>
</organism>
<dbReference type="RefSeq" id="WP_243607330.1">
    <property type="nucleotide sequence ID" value="NZ_JALGRD010000010.1"/>
</dbReference>
<gene>
    <name evidence="3" type="ORF">MST27_18095</name>
</gene>
<dbReference type="AlphaFoldDB" id="A0A9X1W6N3"/>